<accession>A0A9P7KMY8</accession>
<keyword evidence="3 5" id="KW-1133">Transmembrane helix</keyword>
<reference evidence="6" key="1">
    <citation type="submission" date="2021-02" db="EMBL/GenBank/DDBJ databases">
        <authorList>
            <person name="Nieuwenhuis M."/>
            <person name="Van De Peppel L.J.J."/>
        </authorList>
    </citation>
    <scope>NUCLEOTIDE SEQUENCE</scope>
    <source>
        <strain evidence="6">D49</strain>
    </source>
</reference>
<dbReference type="EMBL" id="JABCKI010000013">
    <property type="protein sequence ID" value="KAG5654285.1"/>
    <property type="molecule type" value="Genomic_DNA"/>
</dbReference>
<dbReference type="PANTHER" id="PTHR13259:SF1">
    <property type="entry name" value="BLADDER CANCER-ASSOCIATED PROTEIN"/>
    <property type="match status" value="1"/>
</dbReference>
<dbReference type="InterPro" id="IPR009598">
    <property type="entry name" value="BCALP"/>
</dbReference>
<evidence type="ECO:0000313" key="6">
    <source>
        <dbReference type="EMBL" id="KAG5654285.1"/>
    </source>
</evidence>
<dbReference type="SMART" id="SM01396">
    <property type="entry name" value="BC10"/>
    <property type="match status" value="1"/>
</dbReference>
<dbReference type="AlphaFoldDB" id="A0A9P7KMY8"/>
<dbReference type="OrthoDB" id="5563033at2759"/>
<reference evidence="6" key="2">
    <citation type="submission" date="2021-10" db="EMBL/GenBank/DDBJ databases">
        <title>Phylogenomics reveals ancestral predisposition of the termite-cultivated fungus Termitomyces towards a domesticated lifestyle.</title>
        <authorList>
            <person name="Auxier B."/>
            <person name="Grum-Grzhimaylo A."/>
            <person name="Cardenas M.E."/>
            <person name="Lodge J.D."/>
            <person name="Laessoe T."/>
            <person name="Pedersen O."/>
            <person name="Smith M.E."/>
            <person name="Kuyper T.W."/>
            <person name="Franco-Molano E.A."/>
            <person name="Baroni T.J."/>
            <person name="Aanen D.K."/>
        </authorList>
    </citation>
    <scope>NUCLEOTIDE SEQUENCE</scope>
    <source>
        <strain evidence="6">D49</strain>
    </source>
</reference>
<proteinExistence type="predicted"/>
<evidence type="ECO:0000256" key="5">
    <source>
        <dbReference type="SAM" id="Phobius"/>
    </source>
</evidence>
<name>A0A9P7KMY8_9AGAR</name>
<evidence type="ECO:0000256" key="4">
    <source>
        <dbReference type="ARBA" id="ARBA00023136"/>
    </source>
</evidence>
<evidence type="ECO:0000256" key="2">
    <source>
        <dbReference type="ARBA" id="ARBA00022692"/>
    </source>
</evidence>
<evidence type="ECO:0000313" key="7">
    <source>
        <dbReference type="Proteomes" id="UP000717328"/>
    </source>
</evidence>
<keyword evidence="2 5" id="KW-0812">Transmembrane</keyword>
<protein>
    <submittedName>
        <fullName evidence="6">Uncharacterized protein</fullName>
    </submittedName>
</protein>
<feature type="transmembrane region" description="Helical" evidence="5">
    <location>
        <begin position="6"/>
        <end position="30"/>
    </location>
</feature>
<evidence type="ECO:0000256" key="3">
    <source>
        <dbReference type="ARBA" id="ARBA00022989"/>
    </source>
</evidence>
<evidence type="ECO:0000256" key="1">
    <source>
        <dbReference type="ARBA" id="ARBA00004370"/>
    </source>
</evidence>
<gene>
    <name evidence="6" type="ORF">H0H81_005134</name>
</gene>
<sequence length="262" mass="29971">MLCTRWFLPLLLLPLPTAPPYFLLLFLFSLTMHAKPCFYCIVLLTTLFVSSCYWQPFPLDSPLSTPWADNVTTFAEALNNSLISNYSQPLPKVMRTVDRCWCDFSAGGFFEPFNVTHWEYVSVQRLKEDLERQPKMVEASLMEEEPQQAQNSNKMMLAGHRASTMPQTTAPEPTSSITTLKSTSASTRDIRSIFRLFRYAFKSDPEPFQLGDIPTTRPSVLDTVTTPMPSPPPPEENRPLIRKEYDLRPYGLGILIDFGWTR</sequence>
<dbReference type="PANTHER" id="PTHR13259">
    <property type="entry name" value="BLADDER CANCER 10 KD PROTEIN HOMOLOG"/>
    <property type="match status" value="1"/>
</dbReference>
<dbReference type="Pfam" id="PF06726">
    <property type="entry name" value="BC10"/>
    <property type="match status" value="1"/>
</dbReference>
<comment type="caution">
    <text evidence="6">The sequence shown here is derived from an EMBL/GenBank/DDBJ whole genome shotgun (WGS) entry which is preliminary data.</text>
</comment>
<organism evidence="6 7">
    <name type="scientific">Sphagnurus paluster</name>
    <dbReference type="NCBI Taxonomy" id="117069"/>
    <lineage>
        <taxon>Eukaryota</taxon>
        <taxon>Fungi</taxon>
        <taxon>Dikarya</taxon>
        <taxon>Basidiomycota</taxon>
        <taxon>Agaricomycotina</taxon>
        <taxon>Agaricomycetes</taxon>
        <taxon>Agaricomycetidae</taxon>
        <taxon>Agaricales</taxon>
        <taxon>Tricholomatineae</taxon>
        <taxon>Lyophyllaceae</taxon>
        <taxon>Sphagnurus</taxon>
    </lineage>
</organism>
<comment type="subcellular location">
    <subcellularLocation>
        <location evidence="1">Membrane</location>
    </subcellularLocation>
</comment>
<keyword evidence="7" id="KW-1185">Reference proteome</keyword>
<keyword evidence="4 5" id="KW-0472">Membrane</keyword>
<dbReference type="Proteomes" id="UP000717328">
    <property type="component" value="Unassembled WGS sequence"/>
</dbReference>
<dbReference type="GO" id="GO:0016020">
    <property type="term" value="C:membrane"/>
    <property type="evidence" value="ECO:0007669"/>
    <property type="project" value="UniProtKB-SubCell"/>
</dbReference>